<comment type="similarity">
    <text evidence="2 6">Belongs to the plant self-incompatibility (S1) protein family.</text>
</comment>
<protein>
    <recommendedName>
        <fullName evidence="6">S-protein homolog</fullName>
    </recommendedName>
</protein>
<evidence type="ECO:0000313" key="7">
    <source>
        <dbReference type="EMBL" id="EYU39661.1"/>
    </source>
</evidence>
<dbReference type="PANTHER" id="PTHR31232">
    <property type="match status" value="1"/>
</dbReference>
<gene>
    <name evidence="7" type="ORF">MIMGU_mgv1a022065mg</name>
</gene>
<name>A0A022RHJ1_ERYGU</name>
<dbReference type="EMBL" id="KI630443">
    <property type="protein sequence ID" value="EYU39661.1"/>
    <property type="molecule type" value="Genomic_DNA"/>
</dbReference>
<evidence type="ECO:0000313" key="8">
    <source>
        <dbReference type="Proteomes" id="UP000030748"/>
    </source>
</evidence>
<dbReference type="AlphaFoldDB" id="A0A022RHJ1"/>
<evidence type="ECO:0000256" key="6">
    <source>
        <dbReference type="RuleBase" id="RU367044"/>
    </source>
</evidence>
<evidence type="ECO:0000256" key="2">
    <source>
        <dbReference type="ARBA" id="ARBA00005581"/>
    </source>
</evidence>
<keyword evidence="5" id="KW-0732">Signal</keyword>
<dbReference type="Pfam" id="PF05938">
    <property type="entry name" value="Self-incomp_S1"/>
    <property type="match status" value="1"/>
</dbReference>
<sequence length="120" mass="13899">ARCSVTDDIQVHVVNSLPFPELTLHCASKDNDLGYYNTTQNFDFHWRFCDSYLGVTLFFCHLTWGDKNVAFDVYTSKNRELCLRGMCNWEARPDGIYFAGGIPPVSPVNFKKMYDWKNNV</sequence>
<dbReference type="Proteomes" id="UP000030748">
    <property type="component" value="Unassembled WGS sequence"/>
</dbReference>
<dbReference type="GO" id="GO:0005576">
    <property type="term" value="C:extracellular region"/>
    <property type="evidence" value="ECO:0007669"/>
    <property type="project" value="UniProtKB-SubCell"/>
</dbReference>
<dbReference type="eggNOG" id="ENOG502R7QK">
    <property type="taxonomic scope" value="Eukaryota"/>
</dbReference>
<feature type="non-terminal residue" evidence="7">
    <location>
        <position position="1"/>
    </location>
</feature>
<comment type="subcellular location">
    <subcellularLocation>
        <location evidence="1 6">Secreted</location>
    </subcellularLocation>
</comment>
<accession>A0A022RHJ1</accession>
<proteinExistence type="inferred from homology"/>
<evidence type="ECO:0000256" key="3">
    <source>
        <dbReference type="ARBA" id="ARBA00022471"/>
    </source>
</evidence>
<dbReference type="GO" id="GO:0060320">
    <property type="term" value="P:rejection of self pollen"/>
    <property type="evidence" value="ECO:0007669"/>
    <property type="project" value="UniProtKB-KW"/>
</dbReference>
<keyword evidence="3 6" id="KW-0713">Self-incompatibility</keyword>
<evidence type="ECO:0000256" key="1">
    <source>
        <dbReference type="ARBA" id="ARBA00004613"/>
    </source>
</evidence>
<evidence type="ECO:0000256" key="5">
    <source>
        <dbReference type="ARBA" id="ARBA00022729"/>
    </source>
</evidence>
<reference evidence="7 8" key="1">
    <citation type="journal article" date="2013" name="Proc. Natl. Acad. Sci. U.S.A.">
        <title>Fine-scale variation in meiotic recombination in Mimulus inferred from population shotgun sequencing.</title>
        <authorList>
            <person name="Hellsten U."/>
            <person name="Wright K.M."/>
            <person name="Jenkins J."/>
            <person name="Shu S."/>
            <person name="Yuan Y."/>
            <person name="Wessler S.R."/>
            <person name="Schmutz J."/>
            <person name="Willis J.H."/>
            <person name="Rokhsar D.S."/>
        </authorList>
    </citation>
    <scope>NUCLEOTIDE SEQUENCE [LARGE SCALE GENOMIC DNA]</scope>
    <source>
        <strain evidence="8">cv. DUN x IM62</strain>
    </source>
</reference>
<evidence type="ECO:0000256" key="4">
    <source>
        <dbReference type="ARBA" id="ARBA00022525"/>
    </source>
</evidence>
<keyword evidence="4 6" id="KW-0964">Secreted</keyword>
<keyword evidence="8" id="KW-1185">Reference proteome</keyword>
<dbReference type="PANTHER" id="PTHR31232:SF61">
    <property type="entry name" value="S-PROTEIN HOMOLOG"/>
    <property type="match status" value="1"/>
</dbReference>
<dbReference type="InterPro" id="IPR010264">
    <property type="entry name" value="Self-incomp_S1"/>
</dbReference>
<organism evidence="7 8">
    <name type="scientific">Erythranthe guttata</name>
    <name type="common">Yellow monkey flower</name>
    <name type="synonym">Mimulus guttatus</name>
    <dbReference type="NCBI Taxonomy" id="4155"/>
    <lineage>
        <taxon>Eukaryota</taxon>
        <taxon>Viridiplantae</taxon>
        <taxon>Streptophyta</taxon>
        <taxon>Embryophyta</taxon>
        <taxon>Tracheophyta</taxon>
        <taxon>Spermatophyta</taxon>
        <taxon>Magnoliopsida</taxon>
        <taxon>eudicotyledons</taxon>
        <taxon>Gunneridae</taxon>
        <taxon>Pentapetalae</taxon>
        <taxon>asterids</taxon>
        <taxon>lamiids</taxon>
        <taxon>Lamiales</taxon>
        <taxon>Phrymaceae</taxon>
        <taxon>Erythranthe</taxon>
    </lineage>
</organism>